<dbReference type="RefSeq" id="WP_247339860.1">
    <property type="nucleotide sequence ID" value="NZ_CP095550.1"/>
</dbReference>
<dbReference type="Proteomes" id="UP001597318">
    <property type="component" value="Unassembled WGS sequence"/>
</dbReference>
<organism evidence="1 2">
    <name type="scientific">Metabacillus endolithicus</name>
    <dbReference type="NCBI Taxonomy" id="1535204"/>
    <lineage>
        <taxon>Bacteria</taxon>
        <taxon>Bacillati</taxon>
        <taxon>Bacillota</taxon>
        <taxon>Bacilli</taxon>
        <taxon>Bacillales</taxon>
        <taxon>Bacillaceae</taxon>
        <taxon>Metabacillus</taxon>
    </lineage>
</organism>
<reference evidence="2" key="1">
    <citation type="journal article" date="2019" name="Int. J. Syst. Evol. Microbiol.">
        <title>The Global Catalogue of Microorganisms (GCM) 10K type strain sequencing project: providing services to taxonomists for standard genome sequencing and annotation.</title>
        <authorList>
            <consortium name="The Broad Institute Genomics Platform"/>
            <consortium name="The Broad Institute Genome Sequencing Center for Infectious Disease"/>
            <person name="Wu L."/>
            <person name="Ma J."/>
        </authorList>
    </citation>
    <scope>NUCLEOTIDE SEQUENCE [LARGE SCALE GENOMIC DNA]</scope>
    <source>
        <strain evidence="2">CGMCC 1.15474</strain>
    </source>
</reference>
<dbReference type="Pfam" id="PF08963">
    <property type="entry name" value="DUF1878"/>
    <property type="match status" value="1"/>
</dbReference>
<protein>
    <submittedName>
        <fullName evidence="1">DUF1878 family protein</fullName>
    </submittedName>
</protein>
<gene>
    <name evidence="1" type="ORF">ACFSKK_21445</name>
</gene>
<sequence>MDSIEKRLETLEYYQTLFIKMLDPEKFPFYHMVMSKGLSKEEIEEIHTICHELSENHNEQKAQGLVIFTDLLTQFAGQLNAKLDLYETIRALHKQKLYRPLMDDFLELM</sequence>
<name>A0ABW5C1V2_9BACI</name>
<dbReference type="InterPro" id="IPR015058">
    <property type="entry name" value="DUF1878"/>
</dbReference>
<evidence type="ECO:0000313" key="2">
    <source>
        <dbReference type="Proteomes" id="UP001597318"/>
    </source>
</evidence>
<dbReference type="SUPFAM" id="SSF109915">
    <property type="entry name" value="Hypothetical protein YhaI"/>
    <property type="match status" value="1"/>
</dbReference>
<proteinExistence type="predicted"/>
<dbReference type="Gene3D" id="1.10.3750.10">
    <property type="entry name" value="YhaI-like"/>
    <property type="match status" value="1"/>
</dbReference>
<dbReference type="InterPro" id="IPR035945">
    <property type="entry name" value="YhaI-like_sf"/>
</dbReference>
<comment type="caution">
    <text evidence="1">The sequence shown here is derived from an EMBL/GenBank/DDBJ whole genome shotgun (WGS) entry which is preliminary data.</text>
</comment>
<dbReference type="EMBL" id="JBHUIK010000006">
    <property type="protein sequence ID" value="MFD2216243.1"/>
    <property type="molecule type" value="Genomic_DNA"/>
</dbReference>
<accession>A0ABW5C1V2</accession>
<keyword evidence="2" id="KW-1185">Reference proteome</keyword>
<evidence type="ECO:0000313" key="1">
    <source>
        <dbReference type="EMBL" id="MFD2216243.1"/>
    </source>
</evidence>